<evidence type="ECO:0000256" key="2">
    <source>
        <dbReference type="ARBA" id="ARBA00004613"/>
    </source>
</evidence>
<dbReference type="SUPFAM" id="SSF51120">
    <property type="entry name" value="beta-Roll"/>
    <property type="match status" value="2"/>
</dbReference>
<dbReference type="GO" id="GO:0005615">
    <property type="term" value="C:extracellular space"/>
    <property type="evidence" value="ECO:0007669"/>
    <property type="project" value="InterPro"/>
</dbReference>
<dbReference type="Pfam" id="PF08548">
    <property type="entry name" value="Peptidase_M10_C"/>
    <property type="match status" value="1"/>
</dbReference>
<dbReference type="InterPro" id="IPR050557">
    <property type="entry name" value="RTX_toxin/Mannuronan_C5-epim"/>
</dbReference>
<feature type="domain" description="Peptidase M10 serralysin C-terminal" evidence="5">
    <location>
        <begin position="520"/>
        <end position="589"/>
    </location>
</feature>
<evidence type="ECO:0000313" key="6">
    <source>
        <dbReference type="EMBL" id="TNC72356.1"/>
    </source>
</evidence>
<keyword evidence="3" id="KW-0964">Secreted</keyword>
<organism evidence="6 7">
    <name type="scientific">Rubellimicrobium roseum</name>
    <dbReference type="NCBI Taxonomy" id="687525"/>
    <lineage>
        <taxon>Bacteria</taxon>
        <taxon>Pseudomonadati</taxon>
        <taxon>Pseudomonadota</taxon>
        <taxon>Alphaproteobacteria</taxon>
        <taxon>Rhodobacterales</taxon>
        <taxon>Roseobacteraceae</taxon>
        <taxon>Rubellimicrobium</taxon>
    </lineage>
</organism>
<dbReference type="GO" id="GO:0005509">
    <property type="term" value="F:calcium ion binding"/>
    <property type="evidence" value="ECO:0007669"/>
    <property type="project" value="InterPro"/>
</dbReference>
<dbReference type="Proteomes" id="UP000305709">
    <property type="component" value="Unassembled WGS sequence"/>
</dbReference>
<dbReference type="PROSITE" id="PS00330">
    <property type="entry name" value="HEMOLYSIN_CALCIUM"/>
    <property type="match status" value="5"/>
</dbReference>
<keyword evidence="7" id="KW-1185">Reference proteome</keyword>
<dbReference type="InterPro" id="IPR011049">
    <property type="entry name" value="Serralysin-like_metalloprot_C"/>
</dbReference>
<comment type="caution">
    <text evidence="6">The sequence shown here is derived from an EMBL/GenBank/DDBJ whole genome shotgun (WGS) entry which is preliminary data.</text>
</comment>
<dbReference type="Gene3D" id="2.150.10.10">
    <property type="entry name" value="Serralysin-like metalloprotease, C-terminal"/>
    <property type="match status" value="3"/>
</dbReference>
<dbReference type="OrthoDB" id="419320at2"/>
<proteinExistence type="predicted"/>
<accession>A0A5C4NGZ5</accession>
<dbReference type="InterPro" id="IPR018511">
    <property type="entry name" value="Hemolysin-typ_Ca-bd_CS"/>
</dbReference>
<keyword evidence="4" id="KW-0677">Repeat</keyword>
<protein>
    <submittedName>
        <fullName evidence="6">Calcium-binding protein</fullName>
    </submittedName>
</protein>
<evidence type="ECO:0000256" key="1">
    <source>
        <dbReference type="ARBA" id="ARBA00001913"/>
    </source>
</evidence>
<sequence>MAVRRWGPELEVDGSGPQGLPDMAALQDGGFVTAWLDLADSDGGRILVQRFDATGQAPGAPAILSAPGGLSAPAILTLADGGFVLHAERAGPGDDRDVVAFRFGPTGAALGMMAVDDTPGVPSTGPALSRLGAGFVSVCERGGDLFARLHGPDGAAGDGPLPVNATTMGPQGRAAVADLAGGGFVAAWMDGNLGRLQARVFDAQGVPWNIDEVLVNSTPLGGRPADPALAALADGGFVLAWEAGTSPYPNTAPDVRARLFDPLGVPRGPDFVVNARTLGAQGTPDIVALPDGGFAVVWLDLAGMPTIRGQVFDGDGRRQGGAFTVNTHAPAPDMAKGDLSLAALADGRLVVAWTGTREDGSPGIHQQILDPRDGVVEGTAGPDLLHGHNAWGDEISGWEGADTLLGLKGDDQLSGGAGADDLVGGRGDDELWGGRGNDTLVGGAGADDLSGGAGLDLASYAAAPAGVTVALDGSAPSAGEAAGDSLTRIEGLLGSAHGDFLRGQAGADLLRGGAGNDTLEGMSGADSLAGDAGRDRLVGRAGADVLTGGTGGDAFVFLWPSDSLPGGSDQVTDLVRGLDRIDLSAIDAKPLQGGNQAFVLDTDGFFALGDLRQVRQGANLLLEANLDADGTAELAILLLDVPGALAARDLEL</sequence>
<evidence type="ECO:0000313" key="7">
    <source>
        <dbReference type="Proteomes" id="UP000305709"/>
    </source>
</evidence>
<reference evidence="6 7" key="1">
    <citation type="submission" date="2019-06" db="EMBL/GenBank/DDBJ databases">
        <authorList>
            <person name="Jiang L."/>
        </authorList>
    </citation>
    <scope>NUCLEOTIDE SEQUENCE [LARGE SCALE GENOMIC DNA]</scope>
    <source>
        <strain evidence="6 7">YIM 48858</strain>
    </source>
</reference>
<dbReference type="EMBL" id="VDFV01000008">
    <property type="protein sequence ID" value="TNC72356.1"/>
    <property type="molecule type" value="Genomic_DNA"/>
</dbReference>
<gene>
    <name evidence="6" type="ORF">FHG71_08165</name>
</gene>
<dbReference type="PANTHER" id="PTHR38340:SF1">
    <property type="entry name" value="S-LAYER PROTEIN"/>
    <property type="match status" value="1"/>
</dbReference>
<comment type="subcellular location">
    <subcellularLocation>
        <location evidence="2">Secreted</location>
    </subcellularLocation>
</comment>
<dbReference type="Pfam" id="PF00353">
    <property type="entry name" value="HemolysinCabind"/>
    <property type="match status" value="2"/>
</dbReference>
<dbReference type="AlphaFoldDB" id="A0A5C4NGZ5"/>
<evidence type="ECO:0000256" key="4">
    <source>
        <dbReference type="ARBA" id="ARBA00022737"/>
    </source>
</evidence>
<comment type="cofactor">
    <cofactor evidence="1">
        <name>Ca(2+)</name>
        <dbReference type="ChEBI" id="CHEBI:29108"/>
    </cofactor>
</comment>
<dbReference type="PANTHER" id="PTHR38340">
    <property type="entry name" value="S-LAYER PROTEIN"/>
    <property type="match status" value="1"/>
</dbReference>
<dbReference type="PRINTS" id="PR00313">
    <property type="entry name" value="CABNDNGRPT"/>
</dbReference>
<dbReference type="RefSeq" id="WP_139081139.1">
    <property type="nucleotide sequence ID" value="NZ_VDFV01000008.1"/>
</dbReference>
<dbReference type="InterPro" id="IPR001343">
    <property type="entry name" value="Hemolysn_Ca-bd"/>
</dbReference>
<dbReference type="InterPro" id="IPR013858">
    <property type="entry name" value="Peptidase_M10B_C"/>
</dbReference>
<evidence type="ECO:0000256" key="3">
    <source>
        <dbReference type="ARBA" id="ARBA00022525"/>
    </source>
</evidence>
<evidence type="ECO:0000259" key="5">
    <source>
        <dbReference type="Pfam" id="PF08548"/>
    </source>
</evidence>
<name>A0A5C4NGZ5_9RHOB</name>